<keyword evidence="2" id="KW-1185">Reference proteome</keyword>
<dbReference type="Proteomes" id="UP000530670">
    <property type="component" value="Unassembled WGS sequence"/>
</dbReference>
<dbReference type="RefSeq" id="XP_037207253.1">
    <property type="nucleotide sequence ID" value="XM_037352302.1"/>
</dbReference>
<comment type="caution">
    <text evidence="1">The sequence shown here is derived from an EMBL/GenBank/DDBJ whole genome shotgun (WGS) entry which is preliminary data.</text>
</comment>
<evidence type="ECO:0000313" key="1">
    <source>
        <dbReference type="EMBL" id="KAF5637345.1"/>
    </source>
</evidence>
<gene>
    <name evidence="1" type="ORF">FTJAE_5760</name>
</gene>
<protein>
    <submittedName>
        <fullName evidence="1">Uncharacterized protein</fullName>
    </submittedName>
</protein>
<reference evidence="1 2" key="1">
    <citation type="submission" date="2020-05" db="EMBL/GenBank/DDBJ databases">
        <title>Identification and distribution of gene clusters putatively required for synthesis of sphingolipid metabolism inhibitors in phylogenetically diverse species of the filamentous fungus Fusarium.</title>
        <authorList>
            <person name="Kim H.-S."/>
            <person name="Busman M."/>
            <person name="Brown D.W."/>
            <person name="Divon H."/>
            <person name="Uhlig S."/>
            <person name="Proctor R.H."/>
        </authorList>
    </citation>
    <scope>NUCLEOTIDE SEQUENCE [LARGE SCALE GENOMIC DNA]</scope>
    <source>
        <strain evidence="1 2">NRRL 66243</strain>
    </source>
</reference>
<accession>A0A8H5RKT8</accession>
<dbReference type="AlphaFoldDB" id="A0A8H5RKT8"/>
<dbReference type="OrthoDB" id="9997739at2759"/>
<organism evidence="1 2">
    <name type="scientific">Fusarium tjaetaba</name>
    <dbReference type="NCBI Taxonomy" id="1567544"/>
    <lineage>
        <taxon>Eukaryota</taxon>
        <taxon>Fungi</taxon>
        <taxon>Dikarya</taxon>
        <taxon>Ascomycota</taxon>
        <taxon>Pezizomycotina</taxon>
        <taxon>Sordariomycetes</taxon>
        <taxon>Hypocreomycetidae</taxon>
        <taxon>Hypocreales</taxon>
        <taxon>Nectriaceae</taxon>
        <taxon>Fusarium</taxon>
        <taxon>Fusarium fujikuroi species complex</taxon>
    </lineage>
</organism>
<proteinExistence type="predicted"/>
<name>A0A8H5RKT8_9HYPO</name>
<dbReference type="GeneID" id="59304572"/>
<sequence length="68" mass="7520">MPAGDPEEKSRNAPGLNGMWQDFVDKYCAISRPSDVCIASTTLLDGCATCSRVGEQLRKEHERTQSFD</sequence>
<dbReference type="EMBL" id="JAAQRI010000109">
    <property type="protein sequence ID" value="KAF5637345.1"/>
    <property type="molecule type" value="Genomic_DNA"/>
</dbReference>
<evidence type="ECO:0000313" key="2">
    <source>
        <dbReference type="Proteomes" id="UP000530670"/>
    </source>
</evidence>